<dbReference type="Pfam" id="PF17727">
    <property type="entry name" value="CtsR_C"/>
    <property type="match status" value="1"/>
</dbReference>
<dbReference type="InterPro" id="IPR040465">
    <property type="entry name" value="CtsR_N"/>
</dbReference>
<protein>
    <submittedName>
        <fullName evidence="3">Transcriptional regulator CtsR</fullName>
    </submittedName>
</protein>
<accession>A0A645D2H0</accession>
<name>A0A645D2H0_9ZZZZ</name>
<dbReference type="InterPro" id="IPR041902">
    <property type="entry name" value="CtsR_N_sf"/>
</dbReference>
<reference evidence="3" key="1">
    <citation type="submission" date="2019-08" db="EMBL/GenBank/DDBJ databases">
        <authorList>
            <person name="Kucharzyk K."/>
            <person name="Murdoch R.W."/>
            <person name="Higgins S."/>
            <person name="Loffler F."/>
        </authorList>
    </citation>
    <scope>NUCLEOTIDE SEQUENCE</scope>
</reference>
<evidence type="ECO:0000259" key="1">
    <source>
        <dbReference type="Pfam" id="PF05848"/>
    </source>
</evidence>
<proteinExistence type="predicted"/>
<comment type="caution">
    <text evidence="3">The sequence shown here is derived from an EMBL/GenBank/DDBJ whole genome shotgun (WGS) entry which is preliminary data.</text>
</comment>
<dbReference type="Pfam" id="PF05848">
    <property type="entry name" value="CtsR"/>
    <property type="match status" value="1"/>
</dbReference>
<gene>
    <name evidence="3" type="primary">ctsr_7</name>
    <name evidence="3" type="ORF">SDC9_130321</name>
</gene>
<feature type="domain" description="CtsR C-terminal dimerization" evidence="2">
    <location>
        <begin position="83"/>
        <end position="147"/>
    </location>
</feature>
<sequence>MTLADIIEQYLRTLVEESDSTTVEIIRSNVAEHFSCVPSQINYVLTTRFTPERGFLVESRRGGGGHVRITRLQFADKTTHWSDQILRALPTKIDMDSALHICDRLVDEEVITLRERAIMQAVLGRGTQELPPAVRDEVRAMLLRHMIISLLSSEAEE</sequence>
<dbReference type="InterPro" id="IPR041908">
    <property type="entry name" value="CtsR_C_sf"/>
</dbReference>
<dbReference type="InterPro" id="IPR041473">
    <property type="entry name" value="CtsR_C"/>
</dbReference>
<dbReference type="EMBL" id="VSSQ01032099">
    <property type="protein sequence ID" value="MPM83258.1"/>
    <property type="molecule type" value="Genomic_DNA"/>
</dbReference>
<evidence type="ECO:0000259" key="2">
    <source>
        <dbReference type="Pfam" id="PF17727"/>
    </source>
</evidence>
<organism evidence="3">
    <name type="scientific">bioreactor metagenome</name>
    <dbReference type="NCBI Taxonomy" id="1076179"/>
    <lineage>
        <taxon>unclassified sequences</taxon>
        <taxon>metagenomes</taxon>
        <taxon>ecological metagenomes</taxon>
    </lineage>
</organism>
<dbReference type="Gene3D" id="3.30.56.130">
    <property type="entry name" value="Transcriptional regulator CtsR, winged HTH domain"/>
    <property type="match status" value="1"/>
</dbReference>
<feature type="domain" description="CtsR N-terminal HTH" evidence="1">
    <location>
        <begin position="3"/>
        <end position="73"/>
    </location>
</feature>
<evidence type="ECO:0000313" key="3">
    <source>
        <dbReference type="EMBL" id="MPM83258.1"/>
    </source>
</evidence>
<dbReference type="AlphaFoldDB" id="A0A645D2H0"/>
<dbReference type="Gene3D" id="1.10.1200.150">
    <property type="entry name" value="Transcriptional regulator CtsR, C-terminal domain"/>
    <property type="match status" value="1"/>
</dbReference>